<dbReference type="Pfam" id="PF01485">
    <property type="entry name" value="IBR"/>
    <property type="match status" value="1"/>
</dbReference>
<dbReference type="Proteomes" id="UP001642464">
    <property type="component" value="Unassembled WGS sequence"/>
</dbReference>
<evidence type="ECO:0000256" key="6">
    <source>
        <dbReference type="ARBA" id="ARBA00022737"/>
    </source>
</evidence>
<evidence type="ECO:0000256" key="3">
    <source>
        <dbReference type="ARBA" id="ARBA00012251"/>
    </source>
</evidence>
<gene>
    <name evidence="12" type="ORF">SCF082_LOCUS20610</name>
</gene>
<keyword evidence="7" id="KW-0863">Zinc-finger</keyword>
<dbReference type="InterPro" id="IPR013083">
    <property type="entry name" value="Znf_RING/FYVE/PHD"/>
</dbReference>
<dbReference type="PROSITE" id="PS51873">
    <property type="entry name" value="TRIAD"/>
    <property type="match status" value="1"/>
</dbReference>
<evidence type="ECO:0000256" key="5">
    <source>
        <dbReference type="ARBA" id="ARBA00022723"/>
    </source>
</evidence>
<evidence type="ECO:0000256" key="1">
    <source>
        <dbReference type="ARBA" id="ARBA00001798"/>
    </source>
</evidence>
<keyword evidence="5" id="KW-0479">Metal-binding</keyword>
<comment type="catalytic activity">
    <reaction evidence="1">
        <text>[E2 ubiquitin-conjugating enzyme]-S-ubiquitinyl-L-cysteine + [acceptor protein]-L-lysine = [E2 ubiquitin-conjugating enzyme]-L-cysteine + [acceptor protein]-N(6)-ubiquitinyl-L-lysine.</text>
        <dbReference type="EC" id="2.3.2.31"/>
    </reaction>
</comment>
<dbReference type="Gene3D" id="1.20.120.1750">
    <property type="match status" value="1"/>
</dbReference>
<comment type="caution">
    <text evidence="12">The sequence shown here is derived from an EMBL/GenBank/DDBJ whole genome shotgun (WGS) entry which is preliminary data.</text>
</comment>
<proteinExistence type="predicted"/>
<name>A0ABP0L4K1_9DINO</name>
<dbReference type="EC" id="2.3.2.31" evidence="3"/>
<dbReference type="InterPro" id="IPR054694">
    <property type="entry name" value="Parkin-like_IBR"/>
</dbReference>
<keyword evidence="9" id="KW-0862">Zinc</keyword>
<keyword evidence="4" id="KW-0808">Transferase</keyword>
<keyword evidence="13" id="KW-1185">Reference proteome</keyword>
<protein>
    <recommendedName>
        <fullName evidence="3">RBR-type E3 ubiquitin transferase</fullName>
        <ecNumber evidence="3">2.3.2.31</ecNumber>
    </recommendedName>
</protein>
<dbReference type="InterPro" id="IPR044066">
    <property type="entry name" value="TRIAD_supradom"/>
</dbReference>
<evidence type="ECO:0000256" key="8">
    <source>
        <dbReference type="ARBA" id="ARBA00022786"/>
    </source>
</evidence>
<evidence type="ECO:0000313" key="12">
    <source>
        <dbReference type="EMBL" id="CAK9033707.1"/>
    </source>
</evidence>
<sequence length="486" mass="54292">MSTCMRGQSPPSTVSASTSATSAVLLRVHRISQAGPAVPFIHNGFFYSVAPRGRMTSGQLAHHGWDVVQQTAFQVFNTPAPTPLFQCKICLSSLPLKERVIFQECRDPNHGCCRECTGKWIEERVLSGHIHGLLCSRRGMVECEAALKEDEILRLAGPEILAKYKRFVEMGQDATVRECPRCKRMCKPKLLQGEIQAEMHCPSCGGAFCYYHSNAHAGRSCNEYSQEIARQEKEMQSGALADSKQCPNCGVHTVRTSGCNHMVCAERTCGADWCWCCGAEIQGGANGVAEHYSTGPCQQFPDLTPTPGCWLSCIQLVTWPFKWCFLLLGLLLFIFCLLITPVSLTIILTFPCFFHVRLRSQQAFKSLILLPGLRRLRLDHVGQALLDRTRRDMGYHGVTHRKTTPSLSPLLLNTCEEMKPYFRSMFGEAVLSICFFACCGTWCRASSCWRSTSSSRPCFDAWWHRAQRLTSESSITRILFGCGNSL</sequence>
<evidence type="ECO:0000256" key="9">
    <source>
        <dbReference type="ARBA" id="ARBA00022833"/>
    </source>
</evidence>
<keyword evidence="10" id="KW-0472">Membrane</keyword>
<accession>A0ABP0L4K1</accession>
<dbReference type="SUPFAM" id="SSF57850">
    <property type="entry name" value="RING/U-box"/>
    <property type="match status" value="3"/>
</dbReference>
<dbReference type="InterPro" id="IPR002867">
    <property type="entry name" value="IBR_dom"/>
</dbReference>
<organism evidence="12 13">
    <name type="scientific">Durusdinium trenchii</name>
    <dbReference type="NCBI Taxonomy" id="1381693"/>
    <lineage>
        <taxon>Eukaryota</taxon>
        <taxon>Sar</taxon>
        <taxon>Alveolata</taxon>
        <taxon>Dinophyceae</taxon>
        <taxon>Suessiales</taxon>
        <taxon>Symbiodiniaceae</taxon>
        <taxon>Durusdinium</taxon>
    </lineage>
</organism>
<reference evidence="12 13" key="1">
    <citation type="submission" date="2024-02" db="EMBL/GenBank/DDBJ databases">
        <authorList>
            <person name="Chen Y."/>
            <person name="Shah S."/>
            <person name="Dougan E. K."/>
            <person name="Thang M."/>
            <person name="Chan C."/>
        </authorList>
    </citation>
    <scope>NUCLEOTIDE SEQUENCE [LARGE SCALE GENOMIC DNA]</scope>
</reference>
<dbReference type="PANTHER" id="PTHR11685">
    <property type="entry name" value="RBR FAMILY RING FINGER AND IBR DOMAIN-CONTAINING"/>
    <property type="match status" value="1"/>
</dbReference>
<feature type="domain" description="RING-type" evidence="11">
    <location>
        <begin position="83"/>
        <end position="301"/>
    </location>
</feature>
<dbReference type="Gene3D" id="3.30.40.10">
    <property type="entry name" value="Zinc/RING finger domain, C3HC4 (zinc finger)"/>
    <property type="match status" value="1"/>
</dbReference>
<evidence type="ECO:0000259" key="11">
    <source>
        <dbReference type="PROSITE" id="PS51873"/>
    </source>
</evidence>
<keyword evidence="10" id="KW-1133">Transmembrane helix</keyword>
<evidence type="ECO:0000256" key="7">
    <source>
        <dbReference type="ARBA" id="ARBA00022771"/>
    </source>
</evidence>
<dbReference type="SMART" id="SM00647">
    <property type="entry name" value="IBR"/>
    <property type="match status" value="2"/>
</dbReference>
<keyword evidence="8" id="KW-0833">Ubl conjugation pathway</keyword>
<evidence type="ECO:0000256" key="2">
    <source>
        <dbReference type="ARBA" id="ARBA00004906"/>
    </source>
</evidence>
<comment type="pathway">
    <text evidence="2">Protein modification; protein ubiquitination.</text>
</comment>
<dbReference type="EMBL" id="CAXAMM010014435">
    <property type="protein sequence ID" value="CAK9033707.1"/>
    <property type="molecule type" value="Genomic_DNA"/>
</dbReference>
<keyword evidence="10" id="KW-0812">Transmembrane</keyword>
<dbReference type="Pfam" id="PF22605">
    <property type="entry name" value="IBR_2"/>
    <property type="match status" value="1"/>
</dbReference>
<evidence type="ECO:0000256" key="10">
    <source>
        <dbReference type="SAM" id="Phobius"/>
    </source>
</evidence>
<evidence type="ECO:0000313" key="13">
    <source>
        <dbReference type="Proteomes" id="UP001642464"/>
    </source>
</evidence>
<feature type="transmembrane region" description="Helical" evidence="10">
    <location>
        <begin position="325"/>
        <end position="356"/>
    </location>
</feature>
<dbReference type="InterPro" id="IPR031127">
    <property type="entry name" value="E3_UB_ligase_RBR"/>
</dbReference>
<evidence type="ECO:0000256" key="4">
    <source>
        <dbReference type="ARBA" id="ARBA00022679"/>
    </source>
</evidence>
<keyword evidence="6" id="KW-0677">Repeat</keyword>